<gene>
    <name evidence="2" type="ORF">PS710_02425</name>
</gene>
<sequence length="258" mass="28160">MEKIFGIVHMDIAPGAEQTFRDCAQACVEAARKDLTGTTAYEWFLSEDGRSCTVLEIYDGPGALAHHGQMVGHTLAPVMDIAKFNILFAGDVPAALIERMGQRLGKVDYLGERFQGRLTASTPARAGAGGEDMIFAVARFSVMPGKEAVFRALAEECFTVVDGNEPDTLGYEWFLSSSGTECLTVDVYRNEQALAEHMKNAGAIMAKILQVVRSDVKIYGHVSAEMRKRFQSGLGVQFMAPQIQGVMCSRRSTEEFAS</sequence>
<evidence type="ECO:0000313" key="2">
    <source>
        <dbReference type="EMBL" id="VVN98012.1"/>
    </source>
</evidence>
<dbReference type="RefSeq" id="WP_150764722.1">
    <property type="nucleotide sequence ID" value="NZ_CABVHW010000006.1"/>
</dbReference>
<dbReference type="AlphaFoldDB" id="A0A5E7BZU2"/>
<protein>
    <recommendedName>
        <fullName evidence="1">ABM domain-containing protein</fullName>
    </recommendedName>
</protein>
<feature type="domain" description="ABM" evidence="1">
    <location>
        <begin position="133"/>
        <end position="201"/>
    </location>
</feature>
<dbReference type="Gene3D" id="3.30.70.100">
    <property type="match status" value="2"/>
</dbReference>
<evidence type="ECO:0000313" key="3">
    <source>
        <dbReference type="Proteomes" id="UP000381093"/>
    </source>
</evidence>
<organism evidence="2 3">
    <name type="scientific">Pseudomonas fluorescens</name>
    <dbReference type="NCBI Taxonomy" id="294"/>
    <lineage>
        <taxon>Bacteria</taxon>
        <taxon>Pseudomonadati</taxon>
        <taxon>Pseudomonadota</taxon>
        <taxon>Gammaproteobacteria</taxon>
        <taxon>Pseudomonadales</taxon>
        <taxon>Pseudomonadaceae</taxon>
        <taxon>Pseudomonas</taxon>
    </lineage>
</organism>
<dbReference type="InterPro" id="IPR011008">
    <property type="entry name" value="Dimeric_a/b-barrel"/>
</dbReference>
<accession>A0A5E7BZU2</accession>
<dbReference type="Pfam" id="PF03992">
    <property type="entry name" value="ABM"/>
    <property type="match status" value="1"/>
</dbReference>
<name>A0A5E7BZU2_PSEFL</name>
<proteinExistence type="predicted"/>
<dbReference type="Proteomes" id="UP000381093">
    <property type="component" value="Unassembled WGS sequence"/>
</dbReference>
<reference evidence="2 3" key="1">
    <citation type="submission" date="2019-09" db="EMBL/GenBank/DDBJ databases">
        <authorList>
            <person name="Chandra G."/>
            <person name="Truman W A."/>
        </authorList>
    </citation>
    <scope>NUCLEOTIDE SEQUENCE [LARGE SCALE GENOMIC DNA]</scope>
    <source>
        <strain evidence="2">PS710</strain>
    </source>
</reference>
<dbReference type="InterPro" id="IPR007138">
    <property type="entry name" value="ABM_dom"/>
</dbReference>
<dbReference type="EMBL" id="CABVHW010000006">
    <property type="protein sequence ID" value="VVN98012.1"/>
    <property type="molecule type" value="Genomic_DNA"/>
</dbReference>
<dbReference type="SUPFAM" id="SSF54909">
    <property type="entry name" value="Dimeric alpha+beta barrel"/>
    <property type="match status" value="2"/>
</dbReference>
<evidence type="ECO:0000259" key="1">
    <source>
        <dbReference type="Pfam" id="PF03992"/>
    </source>
</evidence>